<proteinExistence type="predicted"/>
<protein>
    <recommendedName>
        <fullName evidence="3">Transglutaminase-like domain-containing protein</fullName>
    </recommendedName>
</protein>
<gene>
    <name evidence="1" type="ORF">A2609_00295</name>
</gene>
<name>A0A1F6G5V9_9BACT</name>
<sequence length="225" mass="26214">MNGSTSLTIKHLSRISSGLTLNEYETLARLSTPIKIQDFLDTLPMNWEEEGDTHRSPRRVLKEKKAHCIEGALLAAAALWIAGEPPLIMNLSPRWGRGDFDHVVALYKRGGRFGAISKTNHACLRFRDPIYRTPRELALSYFHEWFINETREKVLEQYSKPLDMRRFDTDWITAEKDLWNIADTLDELPYYNLVPKGNWRFVRPADDMELKAGSFIEWQKFGRRT</sequence>
<evidence type="ECO:0000313" key="2">
    <source>
        <dbReference type="Proteomes" id="UP000176867"/>
    </source>
</evidence>
<evidence type="ECO:0000313" key="1">
    <source>
        <dbReference type="EMBL" id="OGG93498.1"/>
    </source>
</evidence>
<dbReference type="AlphaFoldDB" id="A0A1F6G5V9"/>
<dbReference type="EMBL" id="MFMU01000006">
    <property type="protein sequence ID" value="OGG93498.1"/>
    <property type="molecule type" value="Genomic_DNA"/>
</dbReference>
<comment type="caution">
    <text evidence="1">The sequence shown here is derived from an EMBL/GenBank/DDBJ whole genome shotgun (WGS) entry which is preliminary data.</text>
</comment>
<organism evidence="1 2">
    <name type="scientific">Candidatus Kaiserbacteria bacterium RIFOXYD1_FULL_47_14</name>
    <dbReference type="NCBI Taxonomy" id="1798533"/>
    <lineage>
        <taxon>Bacteria</taxon>
        <taxon>Candidatus Kaiseribacteriota</taxon>
    </lineage>
</organism>
<dbReference type="Proteomes" id="UP000176867">
    <property type="component" value="Unassembled WGS sequence"/>
</dbReference>
<dbReference type="STRING" id="1798533.A2609_00295"/>
<evidence type="ECO:0008006" key="3">
    <source>
        <dbReference type="Google" id="ProtNLM"/>
    </source>
</evidence>
<reference evidence="1 2" key="1">
    <citation type="journal article" date="2016" name="Nat. Commun.">
        <title>Thousands of microbial genomes shed light on interconnected biogeochemical processes in an aquifer system.</title>
        <authorList>
            <person name="Anantharaman K."/>
            <person name="Brown C.T."/>
            <person name="Hug L.A."/>
            <person name="Sharon I."/>
            <person name="Castelle C.J."/>
            <person name="Probst A.J."/>
            <person name="Thomas B.C."/>
            <person name="Singh A."/>
            <person name="Wilkins M.J."/>
            <person name="Karaoz U."/>
            <person name="Brodie E.L."/>
            <person name="Williams K.H."/>
            <person name="Hubbard S.S."/>
            <person name="Banfield J.F."/>
        </authorList>
    </citation>
    <scope>NUCLEOTIDE SEQUENCE [LARGE SCALE GENOMIC DNA]</scope>
</reference>
<accession>A0A1F6G5V9</accession>